<dbReference type="Proteomes" id="UP000255423">
    <property type="component" value="Unassembled WGS sequence"/>
</dbReference>
<dbReference type="PANTHER" id="PTHR38429:SF1">
    <property type="entry name" value="SEPTATION PROTEIN SPOVG-RELATED"/>
    <property type="match status" value="1"/>
</dbReference>
<evidence type="ECO:0000313" key="5">
    <source>
        <dbReference type="Proteomes" id="UP000255423"/>
    </source>
</evidence>
<proteinExistence type="predicted"/>
<name>A0A380RU47_FIBSU</name>
<gene>
    <name evidence="4" type="ORF">SAMN05661053_0146</name>
</gene>
<dbReference type="GO" id="GO:0030435">
    <property type="term" value="P:sporulation resulting in formation of a cellular spore"/>
    <property type="evidence" value="ECO:0007669"/>
    <property type="project" value="InterPro"/>
</dbReference>
<evidence type="ECO:0000256" key="1">
    <source>
        <dbReference type="ARBA" id="ARBA00022618"/>
    </source>
</evidence>
<dbReference type="EMBL" id="UHJL01000001">
    <property type="protein sequence ID" value="SUQ18924.1"/>
    <property type="molecule type" value="Genomic_DNA"/>
</dbReference>
<dbReference type="PANTHER" id="PTHR38429">
    <property type="entry name" value="SEPTATION PROTEIN SPOVG-RELATED"/>
    <property type="match status" value="1"/>
</dbReference>
<dbReference type="InterPro" id="IPR007170">
    <property type="entry name" value="SpoVG"/>
</dbReference>
<evidence type="ECO:0000313" key="4">
    <source>
        <dbReference type="EMBL" id="SUQ18924.1"/>
    </source>
</evidence>
<dbReference type="RefSeq" id="WP_233138445.1">
    <property type="nucleotide sequence ID" value="NZ_UHJL01000001.1"/>
</dbReference>
<accession>A0A380RU47</accession>
<keyword evidence="3" id="KW-0131">Cell cycle</keyword>
<sequence>MAEKTEKKTSSIPAMSPAFDCLAVTNVQVYPFKEGANLGHMKGVATIVLNDQIQIRGLRVMDGENGMFVGYPIDTFYKGEDYRTVCLPITRQLREHIENCVLEKYQAAVA</sequence>
<evidence type="ECO:0000256" key="3">
    <source>
        <dbReference type="ARBA" id="ARBA00023306"/>
    </source>
</evidence>
<dbReference type="AlphaFoldDB" id="A0A380RU47"/>
<evidence type="ECO:0000256" key="2">
    <source>
        <dbReference type="ARBA" id="ARBA00023210"/>
    </source>
</evidence>
<dbReference type="SUPFAM" id="SSF160537">
    <property type="entry name" value="SpoVG-like"/>
    <property type="match status" value="1"/>
</dbReference>
<keyword evidence="2" id="KW-0717">Septation</keyword>
<reference evidence="4 5" key="1">
    <citation type="submission" date="2017-08" db="EMBL/GenBank/DDBJ databases">
        <authorList>
            <person name="de Groot N.N."/>
        </authorList>
    </citation>
    <scope>NUCLEOTIDE SEQUENCE [LARGE SCALE GENOMIC DNA]</scope>
    <source>
        <strain evidence="4 5">HM2</strain>
    </source>
</reference>
<protein>
    <submittedName>
        <fullName evidence="4">Stage V sporulation protein G</fullName>
    </submittedName>
</protein>
<keyword evidence="1" id="KW-0132">Cell division</keyword>
<dbReference type="Pfam" id="PF04026">
    <property type="entry name" value="SpoVG"/>
    <property type="match status" value="1"/>
</dbReference>
<dbReference type="InterPro" id="IPR036751">
    <property type="entry name" value="SpoVG_sf"/>
</dbReference>
<dbReference type="Gene3D" id="3.30.1120.40">
    <property type="entry name" value="Stage V sporulation protein G"/>
    <property type="match status" value="1"/>
</dbReference>
<organism evidence="4 5">
    <name type="scientific">Fibrobacter succinogenes</name>
    <name type="common">Bacteroides succinogenes</name>
    <dbReference type="NCBI Taxonomy" id="833"/>
    <lineage>
        <taxon>Bacteria</taxon>
        <taxon>Pseudomonadati</taxon>
        <taxon>Fibrobacterota</taxon>
        <taxon>Fibrobacteria</taxon>
        <taxon>Fibrobacterales</taxon>
        <taxon>Fibrobacteraceae</taxon>
        <taxon>Fibrobacter</taxon>
    </lineage>
</organism>
<dbReference type="GO" id="GO:0000917">
    <property type="term" value="P:division septum assembly"/>
    <property type="evidence" value="ECO:0007669"/>
    <property type="project" value="UniProtKB-KW"/>
</dbReference>